<dbReference type="Pfam" id="PF07298">
    <property type="entry name" value="NnrU"/>
    <property type="match status" value="1"/>
</dbReference>
<evidence type="ECO:0000256" key="3">
    <source>
        <dbReference type="ARBA" id="ARBA00022989"/>
    </source>
</evidence>
<evidence type="ECO:0000256" key="5">
    <source>
        <dbReference type="SAM" id="Phobius"/>
    </source>
</evidence>
<name>A0A1F6VJY1_9PROT</name>
<comment type="caution">
    <text evidence="7">The sequence shown here is derived from an EMBL/GenBank/DDBJ whole genome shotgun (WGS) entry which is preliminary data.</text>
</comment>
<gene>
    <name evidence="7" type="ORF">A2W18_14210</name>
</gene>
<dbReference type="GO" id="GO:0016020">
    <property type="term" value="C:membrane"/>
    <property type="evidence" value="ECO:0007669"/>
    <property type="project" value="UniProtKB-SubCell"/>
</dbReference>
<dbReference type="AlphaFoldDB" id="A0A1F6VJY1"/>
<feature type="transmembrane region" description="Helical" evidence="5">
    <location>
        <begin position="139"/>
        <end position="157"/>
    </location>
</feature>
<protein>
    <recommendedName>
        <fullName evidence="6">NnrU domain-containing protein</fullName>
    </recommendedName>
</protein>
<feature type="transmembrane region" description="Helical" evidence="5">
    <location>
        <begin position="37"/>
        <end position="58"/>
    </location>
</feature>
<proteinExistence type="predicted"/>
<evidence type="ECO:0000313" key="7">
    <source>
        <dbReference type="EMBL" id="OGI69866.1"/>
    </source>
</evidence>
<keyword evidence="3 5" id="KW-1133">Transmembrane helix</keyword>
<sequence length="223" mass="24845">MNPTTQLILATSSFLILHFVPSTPLRAPLVARLGQRAYLGIYSVVAAITLVWMCWAYAQAPREFLWEGWRFLPLLLMPLSLILVAAGYTTPNPTAVMQERRLQSAEPARGFVRITRHPLMWGIALWAGAHVAARGDTKSLIFFGGLLALALLGTVLIDRRRAALGADWQRFIAVTSNIPFLAIAQGRNRFDAKEIGYRKPLIGLVVFVVVFLLHSYIFGARPY</sequence>
<dbReference type="InterPro" id="IPR009915">
    <property type="entry name" value="NnrU_dom"/>
</dbReference>
<evidence type="ECO:0000256" key="4">
    <source>
        <dbReference type="ARBA" id="ARBA00023136"/>
    </source>
</evidence>
<evidence type="ECO:0000256" key="2">
    <source>
        <dbReference type="ARBA" id="ARBA00022692"/>
    </source>
</evidence>
<evidence type="ECO:0000313" key="8">
    <source>
        <dbReference type="Proteomes" id="UP000179076"/>
    </source>
</evidence>
<keyword evidence="2 5" id="KW-0812">Transmembrane</keyword>
<organism evidence="7 8">
    <name type="scientific">Candidatus Muproteobacteria bacterium RBG_16_60_9</name>
    <dbReference type="NCBI Taxonomy" id="1817755"/>
    <lineage>
        <taxon>Bacteria</taxon>
        <taxon>Pseudomonadati</taxon>
        <taxon>Pseudomonadota</taxon>
        <taxon>Candidatus Muproteobacteria</taxon>
    </lineage>
</organism>
<evidence type="ECO:0000256" key="1">
    <source>
        <dbReference type="ARBA" id="ARBA00004141"/>
    </source>
</evidence>
<feature type="transmembrane region" description="Helical" evidence="5">
    <location>
        <begin position="201"/>
        <end position="219"/>
    </location>
</feature>
<dbReference type="EMBL" id="MFSP01000012">
    <property type="protein sequence ID" value="OGI69866.1"/>
    <property type="molecule type" value="Genomic_DNA"/>
</dbReference>
<feature type="transmembrane region" description="Helical" evidence="5">
    <location>
        <begin position="6"/>
        <end position="25"/>
    </location>
</feature>
<keyword evidence="4 5" id="KW-0472">Membrane</keyword>
<feature type="transmembrane region" description="Helical" evidence="5">
    <location>
        <begin position="70"/>
        <end position="90"/>
    </location>
</feature>
<reference evidence="7 8" key="1">
    <citation type="journal article" date="2016" name="Nat. Commun.">
        <title>Thousands of microbial genomes shed light on interconnected biogeochemical processes in an aquifer system.</title>
        <authorList>
            <person name="Anantharaman K."/>
            <person name="Brown C.T."/>
            <person name="Hug L.A."/>
            <person name="Sharon I."/>
            <person name="Castelle C.J."/>
            <person name="Probst A.J."/>
            <person name="Thomas B.C."/>
            <person name="Singh A."/>
            <person name="Wilkins M.J."/>
            <person name="Karaoz U."/>
            <person name="Brodie E.L."/>
            <person name="Williams K.H."/>
            <person name="Hubbard S.S."/>
            <person name="Banfield J.F."/>
        </authorList>
    </citation>
    <scope>NUCLEOTIDE SEQUENCE [LARGE SCALE GENOMIC DNA]</scope>
</reference>
<feature type="domain" description="NnrU" evidence="6">
    <location>
        <begin position="7"/>
        <end position="222"/>
    </location>
</feature>
<dbReference type="Proteomes" id="UP000179076">
    <property type="component" value="Unassembled WGS sequence"/>
</dbReference>
<accession>A0A1F6VJY1</accession>
<evidence type="ECO:0000259" key="6">
    <source>
        <dbReference type="Pfam" id="PF07298"/>
    </source>
</evidence>
<comment type="subcellular location">
    <subcellularLocation>
        <location evidence="1">Membrane</location>
        <topology evidence="1">Multi-pass membrane protein</topology>
    </subcellularLocation>
</comment>